<gene>
    <name evidence="2" type="ORF">PQO05_11050</name>
</gene>
<reference evidence="2 3" key="1">
    <citation type="submission" date="2023-02" db="EMBL/GenBank/DDBJ databases">
        <title>Genome sequence of Mucilaginibacter jinjuensis strain KACC 16571.</title>
        <authorList>
            <person name="Kim S."/>
            <person name="Heo J."/>
            <person name="Kwon S.-W."/>
        </authorList>
    </citation>
    <scope>NUCLEOTIDE SEQUENCE [LARGE SCALE GENOMIC DNA]</scope>
    <source>
        <strain evidence="2 3">KACC 16571</strain>
    </source>
</reference>
<dbReference type="Proteomes" id="UP001216139">
    <property type="component" value="Chromosome"/>
</dbReference>
<keyword evidence="3" id="KW-1185">Reference proteome</keyword>
<accession>A0ABY7TEK3</accession>
<sequence length="350" mass="38777">MRSKRSAFGILLFLTSLFMSCACFAQTEKDTLVLNNGERLIGELKQILRGMVTFDSDDIGLLTIKTYKVRSVHTTISTLRVETIDRMRIYGKLQPSGSKDTLYVVDGSEHTKLAINDISTIASIRNNFFDQLDGNVSAGLSFARSSSIGQFNLNASVKHTSRWLQSELSLSELGSIDSSRFSLDQEKEQVSSYHYIKSSAWFAEVALSHQRNVELSLAHRYQGLLGAGNKIIKAQTIEGFILTGIAASKEISIEGLSPRGGTQVEIPVMLKLDYFKFSHPNMQVSMTNTAYVSLSQSGRYRYDGNLNVSWTLITDFSLTTNLYGNFDSKPLDAGSAKTDYGLVVGIAYKF</sequence>
<organism evidence="2 3">
    <name type="scientific">Mucilaginibacter jinjuensis</name>
    <dbReference type="NCBI Taxonomy" id="1176721"/>
    <lineage>
        <taxon>Bacteria</taxon>
        <taxon>Pseudomonadati</taxon>
        <taxon>Bacteroidota</taxon>
        <taxon>Sphingobacteriia</taxon>
        <taxon>Sphingobacteriales</taxon>
        <taxon>Sphingobacteriaceae</taxon>
        <taxon>Mucilaginibacter</taxon>
    </lineage>
</organism>
<feature type="signal peptide" evidence="1">
    <location>
        <begin position="1"/>
        <end position="25"/>
    </location>
</feature>
<keyword evidence="1" id="KW-0732">Signal</keyword>
<proteinExistence type="predicted"/>
<dbReference type="PROSITE" id="PS51257">
    <property type="entry name" value="PROKAR_LIPOPROTEIN"/>
    <property type="match status" value="1"/>
</dbReference>
<evidence type="ECO:0008006" key="4">
    <source>
        <dbReference type="Google" id="ProtNLM"/>
    </source>
</evidence>
<dbReference type="Pfam" id="PF04338">
    <property type="entry name" value="DUF481"/>
    <property type="match status" value="1"/>
</dbReference>
<evidence type="ECO:0000313" key="2">
    <source>
        <dbReference type="EMBL" id="WCT14470.1"/>
    </source>
</evidence>
<evidence type="ECO:0000313" key="3">
    <source>
        <dbReference type="Proteomes" id="UP001216139"/>
    </source>
</evidence>
<feature type="chain" id="PRO_5045976220" description="DUF481 domain-containing protein" evidence="1">
    <location>
        <begin position="26"/>
        <end position="350"/>
    </location>
</feature>
<evidence type="ECO:0000256" key="1">
    <source>
        <dbReference type="SAM" id="SignalP"/>
    </source>
</evidence>
<dbReference type="RefSeq" id="WP_273632970.1">
    <property type="nucleotide sequence ID" value="NZ_CP117167.1"/>
</dbReference>
<protein>
    <recommendedName>
        <fullName evidence="4">DUF481 domain-containing protein</fullName>
    </recommendedName>
</protein>
<dbReference type="InterPro" id="IPR007433">
    <property type="entry name" value="DUF481"/>
</dbReference>
<dbReference type="EMBL" id="CP117167">
    <property type="protein sequence ID" value="WCT14470.1"/>
    <property type="molecule type" value="Genomic_DNA"/>
</dbReference>
<name>A0ABY7TEK3_9SPHI</name>